<dbReference type="InterPro" id="IPR011256">
    <property type="entry name" value="Reg_factor_effector_dom_sf"/>
</dbReference>
<organism evidence="3 4">
    <name type="scientific">Halopseudomonas salina</name>
    <dbReference type="NCBI Taxonomy" id="1323744"/>
    <lineage>
        <taxon>Bacteria</taxon>
        <taxon>Pseudomonadati</taxon>
        <taxon>Pseudomonadota</taxon>
        <taxon>Gammaproteobacteria</taxon>
        <taxon>Pseudomonadales</taxon>
        <taxon>Pseudomonadaceae</taxon>
        <taxon>Halopseudomonas</taxon>
    </lineage>
</organism>
<keyword evidence="2" id="KW-0732">Signal</keyword>
<dbReference type="Gene3D" id="1.20.1270.180">
    <property type="match status" value="1"/>
</dbReference>
<dbReference type="Gene3D" id="1.25.40.20">
    <property type="entry name" value="Ankyrin repeat-containing domain"/>
    <property type="match status" value="1"/>
</dbReference>
<reference evidence="4" key="1">
    <citation type="journal article" date="2019" name="Int. J. Syst. Evol. Microbiol.">
        <title>The Global Catalogue of Microorganisms (GCM) 10K type strain sequencing project: providing services to taxonomists for standard genome sequencing and annotation.</title>
        <authorList>
            <consortium name="The Broad Institute Genomics Platform"/>
            <consortium name="The Broad Institute Genome Sequencing Center for Infectious Disease"/>
            <person name="Wu L."/>
            <person name="Ma J."/>
        </authorList>
    </citation>
    <scope>NUCLEOTIDE SEQUENCE [LARGE SCALE GENOMIC DNA]</scope>
    <source>
        <strain evidence="4">CGMCC 1.12482</strain>
    </source>
</reference>
<accession>A0ABQ1PRS5</accession>
<proteinExistence type="predicted"/>
<dbReference type="PROSITE" id="PS50297">
    <property type="entry name" value="ANK_REP_REGION"/>
    <property type="match status" value="1"/>
</dbReference>
<keyword evidence="1" id="KW-0040">ANK repeat</keyword>
<evidence type="ECO:0000256" key="2">
    <source>
        <dbReference type="SAM" id="SignalP"/>
    </source>
</evidence>
<dbReference type="Proteomes" id="UP000638188">
    <property type="component" value="Unassembled WGS sequence"/>
</dbReference>
<evidence type="ECO:0000256" key="1">
    <source>
        <dbReference type="PROSITE-ProRule" id="PRU00023"/>
    </source>
</evidence>
<evidence type="ECO:0008006" key="5">
    <source>
        <dbReference type="Google" id="ProtNLM"/>
    </source>
</evidence>
<evidence type="ECO:0000313" key="4">
    <source>
        <dbReference type="Proteomes" id="UP000638188"/>
    </source>
</evidence>
<dbReference type="InterPro" id="IPR002110">
    <property type="entry name" value="Ankyrin_rpt"/>
</dbReference>
<keyword evidence="4" id="KW-1185">Reference proteome</keyword>
<evidence type="ECO:0000313" key="3">
    <source>
        <dbReference type="EMBL" id="GGD02372.1"/>
    </source>
</evidence>
<dbReference type="InterPro" id="IPR036770">
    <property type="entry name" value="Ankyrin_rpt-contain_sf"/>
</dbReference>
<name>A0ABQ1PRS5_9GAMM</name>
<dbReference type="Pfam" id="PF12796">
    <property type="entry name" value="Ank_2"/>
    <property type="match status" value="1"/>
</dbReference>
<dbReference type="SMART" id="SM00248">
    <property type="entry name" value="ANK"/>
    <property type="match status" value="3"/>
</dbReference>
<feature type="signal peptide" evidence="2">
    <location>
        <begin position="1"/>
        <end position="30"/>
    </location>
</feature>
<feature type="repeat" description="ANK" evidence="1">
    <location>
        <begin position="580"/>
        <end position="612"/>
    </location>
</feature>
<dbReference type="RefSeq" id="WP_150276983.1">
    <property type="nucleotide sequence ID" value="NZ_BMFF01000004.1"/>
</dbReference>
<feature type="chain" id="PRO_5045593928" description="Ankyrin repeat-containing protein" evidence="2">
    <location>
        <begin position="31"/>
        <end position="871"/>
    </location>
</feature>
<comment type="caution">
    <text evidence="3">The sequence shown here is derived from an EMBL/GenBank/DDBJ whole genome shotgun (WGS) entry which is preliminary data.</text>
</comment>
<dbReference type="Gene3D" id="3.20.80.10">
    <property type="entry name" value="Regulatory factor, effector binding domain"/>
    <property type="match status" value="1"/>
</dbReference>
<dbReference type="SUPFAM" id="SSF48403">
    <property type="entry name" value="Ankyrin repeat"/>
    <property type="match status" value="1"/>
</dbReference>
<dbReference type="PROSITE" id="PS50088">
    <property type="entry name" value="ANK_REPEAT"/>
    <property type="match status" value="1"/>
</dbReference>
<dbReference type="PROSITE" id="PS51257">
    <property type="entry name" value="PROKAR_LIPOPROTEIN"/>
    <property type="match status" value="1"/>
</dbReference>
<gene>
    <name evidence="3" type="ORF">GCM10007418_21960</name>
</gene>
<protein>
    <recommendedName>
        <fullName evidence="5">Ankyrin repeat-containing protein</fullName>
    </recommendedName>
</protein>
<dbReference type="EMBL" id="BMFF01000004">
    <property type="protein sequence ID" value="GGD02372.1"/>
    <property type="molecule type" value="Genomic_DNA"/>
</dbReference>
<sequence>MLYLTRSNAALLATAVSVAFLSGCAGQPVAGPVDNTPPPPSLPTERATTKASFECGGALPPVHRQICASDDLSLADRQLHEQHRARVQATDMAGALLLEANHRQWLLGRAGHCGLGQESSTEIQADSQAIGCLQSLYRQRSRELASWPEAQPQAQSKPHAYASYVTYRLADSRDPALCSAMTADLNNDLARHGRPSASRLAGVTLLAGTHAPKTSANINGSEIQVDVYNAGPYAGYENRSRVLIVNGQAILGHRTMPQWIAQQPNYGGRAHASSSQTGDYGSIDVFTLDGRTLVMVNETWGFYSPAARGESAYSGLYELQGQTVQPLCLFQTYLTPPRTNTLAGMPSYAQLQAELDKLAGDPLPGYAQHERRDNFQTWKERQWTLLNLPLLGADALSRFGREGAVRQRNDAAMDAFFAWSERSLSNKAMYRRVMPMLQPAHNELVQMFAAQGLSDSEARASADLLFHETFARATENLSAPDQAPGLPLAPGANYQPRFAMAPAAGELERGRNFATLYSVLLNNAPQNVVRDFIAYETDTLGRQRGLGPDASPALLAALETPANVRLLLDAGFDVNDANAWGKTPMMAAAQLNELDSARLLLGSGADVHRQTTQSPGLGVGGPDREEAASGRRTALLMAAREAEASMITTLLDAGAARQLWKGYHQQVCNALDANPKLSDSERAAFKEPLCREVYKPLPVSQQKPVNIRAGDILPLRDDGVIYEIALVERPAMDLFGRAYNLSPKRLRNDIGSLARTVGTAATRRGKVKIDGPLTLVFADLSAVTPDNLPVTVSFPVDASGVPSVSGFVMDKVDAQQVLTVDFDTQRNDVEGTWRALYSAALTQGFTPAGRGYVVVHTRGGLRTEYQLVVTE</sequence>